<dbReference type="Gene3D" id="3.40.350.10">
    <property type="entry name" value="Creatinase/prolidase N-terminal domain"/>
    <property type="match status" value="1"/>
</dbReference>
<gene>
    <name evidence="3" type="ORF">METZ01_LOCUS17294</name>
</gene>
<dbReference type="Gene3D" id="3.90.230.10">
    <property type="entry name" value="Creatinase/methionine aminopeptidase superfamily"/>
    <property type="match status" value="1"/>
</dbReference>
<dbReference type="SUPFAM" id="SSF53092">
    <property type="entry name" value="Creatinase/prolidase N-terminal domain"/>
    <property type="match status" value="1"/>
</dbReference>
<dbReference type="Pfam" id="PF00557">
    <property type="entry name" value="Peptidase_M24"/>
    <property type="match status" value="1"/>
</dbReference>
<reference evidence="3" key="1">
    <citation type="submission" date="2018-05" db="EMBL/GenBank/DDBJ databases">
        <authorList>
            <person name="Lanie J.A."/>
            <person name="Ng W.-L."/>
            <person name="Kazmierczak K.M."/>
            <person name="Andrzejewski T.M."/>
            <person name="Davidsen T.M."/>
            <person name="Wayne K.J."/>
            <person name="Tettelin H."/>
            <person name="Glass J.I."/>
            <person name="Rusch D."/>
            <person name="Podicherti R."/>
            <person name="Tsui H.-C.T."/>
            <person name="Winkler M.E."/>
        </authorList>
    </citation>
    <scope>NUCLEOTIDE SEQUENCE</scope>
</reference>
<feature type="region of interest" description="Disordered" evidence="1">
    <location>
        <begin position="13"/>
        <end position="54"/>
    </location>
</feature>
<dbReference type="PANTHER" id="PTHR46112:SF2">
    <property type="entry name" value="XAA-PRO AMINOPEPTIDASE P-RELATED"/>
    <property type="match status" value="1"/>
</dbReference>
<name>A0A381PBX1_9ZZZZ</name>
<feature type="compositionally biased region" description="Basic and acidic residues" evidence="1">
    <location>
        <begin position="45"/>
        <end position="54"/>
    </location>
</feature>
<accession>A0A381PBX1</accession>
<dbReference type="InterPro" id="IPR000994">
    <property type="entry name" value="Pept_M24"/>
</dbReference>
<dbReference type="AlphaFoldDB" id="A0A381PBX1"/>
<dbReference type="PANTHER" id="PTHR46112">
    <property type="entry name" value="AMINOPEPTIDASE"/>
    <property type="match status" value="1"/>
</dbReference>
<dbReference type="EMBL" id="UINC01000934">
    <property type="protein sequence ID" value="SUZ64440.1"/>
    <property type="molecule type" value="Genomic_DNA"/>
</dbReference>
<dbReference type="InterPro" id="IPR036005">
    <property type="entry name" value="Creatinase/aminopeptidase-like"/>
</dbReference>
<dbReference type="SUPFAM" id="SSF55920">
    <property type="entry name" value="Creatinase/aminopeptidase"/>
    <property type="match status" value="1"/>
</dbReference>
<proteinExistence type="predicted"/>
<feature type="domain" description="Peptidase M24" evidence="2">
    <location>
        <begin position="295"/>
        <end position="448"/>
    </location>
</feature>
<evidence type="ECO:0000256" key="1">
    <source>
        <dbReference type="SAM" id="MobiDB-lite"/>
    </source>
</evidence>
<evidence type="ECO:0000313" key="3">
    <source>
        <dbReference type="EMBL" id="SUZ64440.1"/>
    </source>
</evidence>
<organism evidence="3">
    <name type="scientific">marine metagenome</name>
    <dbReference type="NCBI Taxonomy" id="408172"/>
    <lineage>
        <taxon>unclassified sequences</taxon>
        <taxon>metagenomes</taxon>
        <taxon>ecological metagenomes</taxon>
    </lineage>
</organism>
<dbReference type="InterPro" id="IPR029149">
    <property type="entry name" value="Creatin/AminoP/Spt16_N"/>
</dbReference>
<sequence length="474" mass="53083">MTTSRGDFIRKMGAGLASSRTSDSTLAAARHGDGQESLTSGNSERLLHQDPDHVEPAPVGYDRLPLEWHQMRTRTLKECLADCGAEAVLLNTDQNIVYFTGCFRGSGERPTWSLFPTQEEDTVYWYSPGIDRDLIESWWCTENEYYFGYPHAEGGFPNRGQVVQGPTVDLFEWMLQGVRSRGLGGGTIAVDWSLSESQIASVSKVIPGTRFVNVQADCLSMQQIKTSEELRLSQRAYRYFDRIHAFARDYILERGTDLTDFELGQALQGFGIELLMNDVIADGRPHSAVGIEVTSNYVRAGIASAYPHPNQFFYQKLERGQTMYVNCDIKLGGMGGECYRNYLIGPWTSEQERMWEVVAETIQIQEEESKAGAVCSDIAAKIHQHQVDAGMAEYIYHRPAHGQGQFFSGHQPPFIALGDYSVLEENMTFSMEPGLYDAARGIGINPSDNLRVIADRGVRFSSVPFSKEWSLLEL</sequence>
<dbReference type="CDD" id="cd01066">
    <property type="entry name" value="APP_MetAP"/>
    <property type="match status" value="1"/>
</dbReference>
<dbReference type="InterPro" id="IPR050659">
    <property type="entry name" value="Peptidase_M24B"/>
</dbReference>
<evidence type="ECO:0000259" key="2">
    <source>
        <dbReference type="Pfam" id="PF00557"/>
    </source>
</evidence>
<protein>
    <recommendedName>
        <fullName evidence="2">Peptidase M24 domain-containing protein</fullName>
    </recommendedName>
</protein>